<evidence type="ECO:0000256" key="2">
    <source>
        <dbReference type="SAM" id="MobiDB-lite"/>
    </source>
</evidence>
<comment type="caution">
    <text evidence="3">The sequence shown here is derived from an EMBL/GenBank/DDBJ whole genome shotgun (WGS) entry which is preliminary data.</text>
</comment>
<keyword evidence="4" id="KW-1185">Reference proteome</keyword>
<name>A0A6A4UX41_AMPAM</name>
<dbReference type="AlphaFoldDB" id="A0A6A4UX41"/>
<evidence type="ECO:0000313" key="3">
    <source>
        <dbReference type="EMBL" id="KAF0288317.1"/>
    </source>
</evidence>
<evidence type="ECO:0000313" key="4">
    <source>
        <dbReference type="Proteomes" id="UP000440578"/>
    </source>
</evidence>
<evidence type="ECO:0000256" key="1">
    <source>
        <dbReference type="SAM" id="Coils"/>
    </source>
</evidence>
<sequence length="922" mass="105217">MSLWTASGPSETLRNELMADDASVQLVANNVYAQVRQLLNFPKKGRRVRWVRENIRLADVGYFQDKTLDEVIRLASVRVCPEWWVRYTNEDGDELHDKAAVVKVRRHRRKTQPEWSVMNIPFKNVHTKRQYTQHLTRLLRASNILDHDKPLESLDFRVLMADTSSQEALRSALSDFLREKYPTGYMMCMSLKWVTKMIGGRIIVVSDDLELRWQGYLEAFNKLIDYELTMAADSRKEAKRARRDRKVQSYQSDPGKEGRAKVRERGLHWLREIRENWFTASQEDLEPVARLFAQVLFILPNLFQGQRTQVFAEVTVDEFRRGEDTELGRFVEHMGGKTKDQHGSAVAFFLKAEADLTAFYLKYMRKHLRDAPKPQVFPIQRYPAQLGQSRQLLAIIGIGADELKAIMGVGSRRWHNTLSVEKMRAGQLTYPEFENLCSLRRHSAPTAQRDYNMESGRERDIEGVKQFVARAGVDRDPRSSVEPFVLADIVAEEPDTSYAEGRLLTGALSAGQKQFSAVYIIPDSMLNNNSVLMNLQRRKQILTLSERVRDCLNQDTLITKQISRRLAAAYADANLAAPDWDGFAPVIKEWVGSPREINSEVIALLGSVVALHKNGGIDTTVTADEEAVAAEDDRLKALPPIFAALRDQMLLVYTNYQSSTIRWALQVLPLVEEAGFGNHHWLSTEIKHLKAIREEIDGRKFVGMVSKVATRHQQQHFPLMALIGCQYHASYLETEDQRTAFREFNIAGIVQRVADAKGKPVCDAVLSALPAPQVEAKASLMKGMNALDAERLLLACGEEEARFIKERLHRTDPPCPWAVHDAQIQAAEAKKRFYQAAAVELNKRWEQSHSQLVDKLTLEDDAEVRKSLQESIRKLRTELSTVLATEEMTGAQLMRQLQIKHQGELEAHWETGMEIIRRLRAL</sequence>
<proteinExistence type="predicted"/>
<protein>
    <submittedName>
        <fullName evidence="3">Uncharacterized protein</fullName>
    </submittedName>
</protein>
<feature type="region of interest" description="Disordered" evidence="2">
    <location>
        <begin position="237"/>
        <end position="259"/>
    </location>
</feature>
<feature type="coiled-coil region" evidence="1">
    <location>
        <begin position="824"/>
        <end position="878"/>
    </location>
</feature>
<gene>
    <name evidence="3" type="ORF">FJT64_013304</name>
</gene>
<reference evidence="3 4" key="1">
    <citation type="submission" date="2019-07" db="EMBL/GenBank/DDBJ databases">
        <title>Draft genome assembly of a fouling barnacle, Amphibalanus amphitrite (Darwin, 1854): The first reference genome for Thecostraca.</title>
        <authorList>
            <person name="Kim W."/>
        </authorList>
    </citation>
    <scope>NUCLEOTIDE SEQUENCE [LARGE SCALE GENOMIC DNA]</scope>
    <source>
        <strain evidence="3">SNU_AA5</strain>
        <tissue evidence="3">Soma without cirri and trophi</tissue>
    </source>
</reference>
<dbReference type="EMBL" id="VIIS01002118">
    <property type="protein sequence ID" value="KAF0288317.1"/>
    <property type="molecule type" value="Genomic_DNA"/>
</dbReference>
<keyword evidence="1" id="KW-0175">Coiled coil</keyword>
<organism evidence="3 4">
    <name type="scientific">Amphibalanus amphitrite</name>
    <name type="common">Striped barnacle</name>
    <name type="synonym">Balanus amphitrite</name>
    <dbReference type="NCBI Taxonomy" id="1232801"/>
    <lineage>
        <taxon>Eukaryota</taxon>
        <taxon>Metazoa</taxon>
        <taxon>Ecdysozoa</taxon>
        <taxon>Arthropoda</taxon>
        <taxon>Crustacea</taxon>
        <taxon>Multicrustacea</taxon>
        <taxon>Cirripedia</taxon>
        <taxon>Thoracica</taxon>
        <taxon>Thoracicalcarea</taxon>
        <taxon>Balanomorpha</taxon>
        <taxon>Balanoidea</taxon>
        <taxon>Balanidae</taxon>
        <taxon>Amphibalaninae</taxon>
        <taxon>Amphibalanus</taxon>
    </lineage>
</organism>
<dbReference type="Proteomes" id="UP000440578">
    <property type="component" value="Unassembled WGS sequence"/>
</dbReference>
<accession>A0A6A4UX41</accession>